<sequence length="255" mass="25383">MHLPTLVTLLAASAGPALAGGPGQPNPNLKSAPDGPDKLELCGCAPIYKKMVECQPTKQGIRDCVCIENGNPGAWYGYIHNCRACLTSDNDDANEDFFDNLSSAMTQLLVSCTENGGGVVSDGTSICASNAMFEACASLREGKPSWASFERDGTVSNGTFSLNIDEPGQPAETSSGDGDSVSSTTTTSSPSSTSGSSSTGPITSATSGSSPSGTGASGPATTTTSVPASAMGLVASGPRVLMGAAVACGVGALLL</sequence>
<reference evidence="3" key="2">
    <citation type="submission" date="2023-06" db="EMBL/GenBank/DDBJ databases">
        <authorList>
            <consortium name="Lawrence Berkeley National Laboratory"/>
            <person name="Haridas S."/>
            <person name="Hensen N."/>
            <person name="Bonometti L."/>
            <person name="Westerberg I."/>
            <person name="Brannstrom I.O."/>
            <person name="Guillou S."/>
            <person name="Cros-Aarteil S."/>
            <person name="Calhoun S."/>
            <person name="Kuo A."/>
            <person name="Mondo S."/>
            <person name="Pangilinan J."/>
            <person name="Riley R."/>
            <person name="Labutti K."/>
            <person name="Andreopoulos B."/>
            <person name="Lipzen A."/>
            <person name="Chen C."/>
            <person name="Yanf M."/>
            <person name="Daum C."/>
            <person name="Ng V."/>
            <person name="Clum A."/>
            <person name="Steindorff A."/>
            <person name="Ohm R."/>
            <person name="Martin F."/>
            <person name="Silar P."/>
            <person name="Natvig D."/>
            <person name="Lalanne C."/>
            <person name="Gautier V."/>
            <person name="Ament-Velasquez S.L."/>
            <person name="Kruys A."/>
            <person name="Hutchinson M.I."/>
            <person name="Powell A.J."/>
            <person name="Barry K."/>
            <person name="Miller A.N."/>
            <person name="Grigoriev I.V."/>
            <person name="Debuchy R."/>
            <person name="Gladieux P."/>
            <person name="Thoren M.H."/>
            <person name="Johannesson H."/>
        </authorList>
    </citation>
    <scope>NUCLEOTIDE SEQUENCE</scope>
    <source>
        <strain evidence="3">CBS 118394</strain>
    </source>
</reference>
<evidence type="ECO:0000313" key="4">
    <source>
        <dbReference type="Proteomes" id="UP001283341"/>
    </source>
</evidence>
<feature type="compositionally biased region" description="Low complexity" evidence="1">
    <location>
        <begin position="173"/>
        <end position="223"/>
    </location>
</feature>
<dbReference type="AlphaFoldDB" id="A0AAE0IAT7"/>
<gene>
    <name evidence="3" type="ORF">B0H66DRAFT_552412</name>
</gene>
<keyword evidence="4" id="KW-1185">Reference proteome</keyword>
<organism evidence="3 4">
    <name type="scientific">Apodospora peruviana</name>
    <dbReference type="NCBI Taxonomy" id="516989"/>
    <lineage>
        <taxon>Eukaryota</taxon>
        <taxon>Fungi</taxon>
        <taxon>Dikarya</taxon>
        <taxon>Ascomycota</taxon>
        <taxon>Pezizomycotina</taxon>
        <taxon>Sordariomycetes</taxon>
        <taxon>Sordariomycetidae</taxon>
        <taxon>Sordariales</taxon>
        <taxon>Lasiosphaeriaceae</taxon>
        <taxon>Apodospora</taxon>
    </lineage>
</organism>
<comment type="caution">
    <text evidence="3">The sequence shown here is derived from an EMBL/GenBank/DDBJ whole genome shotgun (WGS) entry which is preliminary data.</text>
</comment>
<evidence type="ECO:0000313" key="3">
    <source>
        <dbReference type="EMBL" id="KAK3321670.1"/>
    </source>
</evidence>
<keyword evidence="2" id="KW-0732">Signal</keyword>
<evidence type="ECO:0000256" key="2">
    <source>
        <dbReference type="SAM" id="SignalP"/>
    </source>
</evidence>
<name>A0AAE0IAT7_9PEZI</name>
<feature type="signal peptide" evidence="2">
    <location>
        <begin position="1"/>
        <end position="19"/>
    </location>
</feature>
<feature type="region of interest" description="Disordered" evidence="1">
    <location>
        <begin position="157"/>
        <end position="223"/>
    </location>
</feature>
<protein>
    <submittedName>
        <fullName evidence="3">Uncharacterized protein</fullName>
    </submittedName>
</protein>
<dbReference type="EMBL" id="JAUEDM010000003">
    <property type="protein sequence ID" value="KAK3321670.1"/>
    <property type="molecule type" value="Genomic_DNA"/>
</dbReference>
<reference evidence="3" key="1">
    <citation type="journal article" date="2023" name="Mol. Phylogenet. Evol.">
        <title>Genome-scale phylogeny and comparative genomics of the fungal order Sordariales.</title>
        <authorList>
            <person name="Hensen N."/>
            <person name="Bonometti L."/>
            <person name="Westerberg I."/>
            <person name="Brannstrom I.O."/>
            <person name="Guillou S."/>
            <person name="Cros-Aarteil S."/>
            <person name="Calhoun S."/>
            <person name="Haridas S."/>
            <person name="Kuo A."/>
            <person name="Mondo S."/>
            <person name="Pangilinan J."/>
            <person name="Riley R."/>
            <person name="LaButti K."/>
            <person name="Andreopoulos B."/>
            <person name="Lipzen A."/>
            <person name="Chen C."/>
            <person name="Yan M."/>
            <person name="Daum C."/>
            <person name="Ng V."/>
            <person name="Clum A."/>
            <person name="Steindorff A."/>
            <person name="Ohm R.A."/>
            <person name="Martin F."/>
            <person name="Silar P."/>
            <person name="Natvig D.O."/>
            <person name="Lalanne C."/>
            <person name="Gautier V."/>
            <person name="Ament-Velasquez S.L."/>
            <person name="Kruys A."/>
            <person name="Hutchinson M.I."/>
            <person name="Powell A.J."/>
            <person name="Barry K."/>
            <person name="Miller A.N."/>
            <person name="Grigoriev I.V."/>
            <person name="Debuchy R."/>
            <person name="Gladieux P."/>
            <person name="Hiltunen Thoren M."/>
            <person name="Johannesson H."/>
        </authorList>
    </citation>
    <scope>NUCLEOTIDE SEQUENCE</scope>
    <source>
        <strain evidence="3">CBS 118394</strain>
    </source>
</reference>
<evidence type="ECO:0000256" key="1">
    <source>
        <dbReference type="SAM" id="MobiDB-lite"/>
    </source>
</evidence>
<proteinExistence type="predicted"/>
<dbReference type="Proteomes" id="UP001283341">
    <property type="component" value="Unassembled WGS sequence"/>
</dbReference>
<feature type="chain" id="PRO_5041928684" evidence="2">
    <location>
        <begin position="20"/>
        <end position="255"/>
    </location>
</feature>
<accession>A0AAE0IAT7</accession>